<feature type="transmembrane region" description="Helical" evidence="1">
    <location>
        <begin position="469"/>
        <end position="486"/>
    </location>
</feature>
<dbReference type="Pfam" id="PF09847">
    <property type="entry name" value="12TM_1"/>
    <property type="match status" value="1"/>
</dbReference>
<feature type="transmembrane region" description="Helical" evidence="1">
    <location>
        <begin position="441"/>
        <end position="463"/>
    </location>
</feature>
<keyword evidence="3" id="KW-1185">Reference proteome</keyword>
<feature type="transmembrane region" description="Helical" evidence="1">
    <location>
        <begin position="148"/>
        <end position="173"/>
    </location>
</feature>
<gene>
    <name evidence="2" type="ordered locus">TON_1242</name>
</gene>
<dbReference type="PIRSF" id="PIRSF018875">
    <property type="entry name" value="UCP018875_ABC_perm"/>
    <property type="match status" value="1"/>
</dbReference>
<name>B6YXB7_THEON</name>
<feature type="transmembrane region" description="Helical" evidence="1">
    <location>
        <begin position="334"/>
        <end position="355"/>
    </location>
</feature>
<dbReference type="PATRIC" id="fig|523850.10.peg.1249"/>
<feature type="transmembrane region" description="Helical" evidence="1">
    <location>
        <begin position="194"/>
        <end position="211"/>
    </location>
</feature>
<dbReference type="KEGG" id="ton:TON_1242"/>
<dbReference type="Proteomes" id="UP000002727">
    <property type="component" value="Chromosome"/>
</dbReference>
<feature type="transmembrane region" description="Helical" evidence="1">
    <location>
        <begin position="73"/>
        <end position="96"/>
    </location>
</feature>
<dbReference type="eggNOG" id="arCOG02444">
    <property type="taxonomic scope" value="Archaea"/>
</dbReference>
<dbReference type="RefSeq" id="WP_012572202.1">
    <property type="nucleotide sequence ID" value="NC_011529.1"/>
</dbReference>
<feature type="transmembrane region" description="Helical" evidence="1">
    <location>
        <begin position="408"/>
        <end position="429"/>
    </location>
</feature>
<evidence type="ECO:0000313" key="3">
    <source>
        <dbReference type="Proteomes" id="UP000002727"/>
    </source>
</evidence>
<dbReference type="InterPro" id="IPR018646">
    <property type="entry name" value="12TM_1"/>
</dbReference>
<keyword evidence="1" id="KW-0812">Transmembrane</keyword>
<dbReference type="EMBL" id="CP000855">
    <property type="protein sequence ID" value="ACJ16730.1"/>
    <property type="molecule type" value="Genomic_DNA"/>
</dbReference>
<keyword evidence="1" id="KW-1133">Transmembrane helix</keyword>
<dbReference type="AlphaFoldDB" id="B6YXB7"/>
<sequence length="487" mass="53974">MFEVVRILYRELHYRRLKSNPQIASDPKKFEKQLKTSGDIIRGILFQSIAFLFFGFMMAMAIKSTGDKTKAVIMFSTYAMLPFVMALYTTAVNASYTTSMGIFEPLKPLPIKTGAKYLSLLLMIDNVPALVAMLPSVGVLALNYGLTGILGLLWITIGAFLGHVLGLVIFRFFGSASVDGRFSSLKTLARTMGVLLFISMFYALNYIQAYVSEHYKELIPVFSRYSIAYPFSVTSILEPIISVLILLGYIAILAPLYLVVIRRLWERMGENLKTSRTVVSKFRAKILSPVLALTMKDLRIIFRKSSLFVGLLLPLFIVLPTAISVLSSRKVSEWAVVSVLFMIAWMASVGIDTVLKIDGLEFEFLRSLPITLGQFVRGKLITMNAVPISAGVVLVLVASYLNPYLLKLVPAAIVLPLLTSSLAMTFFYHGEKELSLPETNFGHVIALMILNGITLGIVAGVWFLLGYPYAMGLSILGVFVFLKAVSR</sequence>
<dbReference type="HOGENOM" id="CLU_559770_0_0_2"/>
<feature type="transmembrane region" description="Helical" evidence="1">
    <location>
        <begin position="376"/>
        <end position="402"/>
    </location>
</feature>
<proteinExistence type="predicted"/>
<evidence type="ECO:0000313" key="2">
    <source>
        <dbReference type="EMBL" id="ACJ16730.1"/>
    </source>
</evidence>
<dbReference type="STRING" id="523850.TON_1242"/>
<evidence type="ECO:0000256" key="1">
    <source>
        <dbReference type="SAM" id="Phobius"/>
    </source>
</evidence>
<dbReference type="InterPro" id="IPR054100">
    <property type="entry name" value="12TM_1_arc"/>
</dbReference>
<protein>
    <submittedName>
        <fullName evidence="2">Hypothetical membrane protein, conserved</fullName>
    </submittedName>
</protein>
<reference evidence="2 3" key="1">
    <citation type="journal article" date="2008" name="J. Bacteriol.">
        <title>The complete genome sequence of Thermococcus onnurineus NA1 reveals a mixed heterotrophic and carboxydotrophic metabolism.</title>
        <authorList>
            <person name="Lee H.S."/>
            <person name="Kang S.G."/>
            <person name="Bae S.S."/>
            <person name="Lim J.K."/>
            <person name="Cho Y."/>
            <person name="Kim Y.J."/>
            <person name="Jeon J.H."/>
            <person name="Cha S.S."/>
            <person name="Kwon K.K."/>
            <person name="Kim H.T."/>
            <person name="Park C.J."/>
            <person name="Lee H.W."/>
            <person name="Kim S.I."/>
            <person name="Chun J."/>
            <person name="Colwell R.R."/>
            <person name="Kim S.J."/>
            <person name="Lee J.H."/>
        </authorList>
    </citation>
    <scope>NUCLEOTIDE SEQUENCE [LARGE SCALE GENOMIC DNA]</scope>
    <source>
        <strain evidence="2 3">NA1</strain>
    </source>
</reference>
<organism evidence="2 3">
    <name type="scientific">Thermococcus onnurineus (strain NA1)</name>
    <dbReference type="NCBI Taxonomy" id="523850"/>
    <lineage>
        <taxon>Archaea</taxon>
        <taxon>Methanobacteriati</taxon>
        <taxon>Methanobacteriota</taxon>
        <taxon>Thermococci</taxon>
        <taxon>Thermococcales</taxon>
        <taxon>Thermococcaceae</taxon>
        <taxon>Thermococcus</taxon>
    </lineage>
</organism>
<accession>B6YXB7</accession>
<feature type="transmembrane region" description="Helical" evidence="1">
    <location>
        <begin position="240"/>
        <end position="260"/>
    </location>
</feature>
<dbReference type="GeneID" id="7018265"/>
<feature type="transmembrane region" description="Helical" evidence="1">
    <location>
        <begin position="40"/>
        <end position="61"/>
    </location>
</feature>
<feature type="transmembrane region" description="Helical" evidence="1">
    <location>
        <begin position="305"/>
        <end position="328"/>
    </location>
</feature>
<feature type="transmembrane region" description="Helical" evidence="1">
    <location>
        <begin position="117"/>
        <end position="142"/>
    </location>
</feature>
<dbReference type="OrthoDB" id="86095at2157"/>
<keyword evidence="1" id="KW-0472">Membrane</keyword>